<evidence type="ECO:0000256" key="2">
    <source>
        <dbReference type="ARBA" id="ARBA00022448"/>
    </source>
</evidence>
<dbReference type="Gene3D" id="1.10.3720.10">
    <property type="entry name" value="MetI-like"/>
    <property type="match status" value="1"/>
</dbReference>
<dbReference type="EMBL" id="LLWF02000178">
    <property type="protein sequence ID" value="ONH81161.1"/>
    <property type="molecule type" value="Genomic_DNA"/>
</dbReference>
<evidence type="ECO:0000256" key="4">
    <source>
        <dbReference type="ARBA" id="ARBA00022519"/>
    </source>
</evidence>
<keyword evidence="2 8" id="KW-0813">Transport</keyword>
<proteinExistence type="inferred from homology"/>
<comment type="subcellular location">
    <subcellularLocation>
        <location evidence="1">Cell inner membrane</location>
        <topology evidence="1">Multi-pass membrane protein</topology>
    </subcellularLocation>
    <subcellularLocation>
        <location evidence="8">Cell membrane</location>
        <topology evidence="8">Multi-pass membrane protein</topology>
    </subcellularLocation>
</comment>
<organism evidence="10 11">
    <name type="scientific">Roseomonas mucosa</name>
    <dbReference type="NCBI Taxonomy" id="207340"/>
    <lineage>
        <taxon>Bacteria</taxon>
        <taxon>Pseudomonadati</taxon>
        <taxon>Pseudomonadota</taxon>
        <taxon>Alphaproteobacteria</taxon>
        <taxon>Acetobacterales</taxon>
        <taxon>Roseomonadaceae</taxon>
        <taxon>Roseomonas</taxon>
    </lineage>
</organism>
<dbReference type="PANTHER" id="PTHR43357:SF4">
    <property type="entry name" value="INNER MEMBRANE ABC TRANSPORTER PERMEASE PROTEIN YDCV"/>
    <property type="match status" value="1"/>
</dbReference>
<name>A0A1S8CYZ4_9PROT</name>
<dbReference type="GO" id="GO:0055085">
    <property type="term" value="P:transmembrane transport"/>
    <property type="evidence" value="ECO:0007669"/>
    <property type="project" value="InterPro"/>
</dbReference>
<keyword evidence="11" id="KW-1185">Reference proteome</keyword>
<feature type="transmembrane region" description="Helical" evidence="8">
    <location>
        <begin position="231"/>
        <end position="253"/>
    </location>
</feature>
<feature type="transmembrane region" description="Helical" evidence="8">
    <location>
        <begin position="57"/>
        <end position="88"/>
    </location>
</feature>
<sequence length="261" mass="27559">MGRWRLLRALACTLVGIYLIAPLVVVLIISFSSAAFLRFPPPGFSLRWYANLANDSAWIDATWVSIQVLVPTAVLSTALGTAAALALIRGRLPGAGFLGAVLMAPLVVPGIITSAGLYIIYRTIGLNGTLTGMVIGHVVVTLPYVIATIGSALRSLDPRLEAAAATLGAPPSAAFRRITLPLLAPAVLSSMLFAAVLSFDELIVSLFVGSARLRTVPVQMWSNIRGDFDPTVAAIASLCFLVALLALGLEALLRRRNGDRE</sequence>
<keyword evidence="7 8" id="KW-0472">Membrane</keyword>
<dbReference type="PROSITE" id="PS50928">
    <property type="entry name" value="ABC_TM1"/>
    <property type="match status" value="1"/>
</dbReference>
<feature type="transmembrane region" description="Helical" evidence="8">
    <location>
        <begin position="182"/>
        <end position="211"/>
    </location>
</feature>
<dbReference type="SUPFAM" id="SSF161098">
    <property type="entry name" value="MetI-like"/>
    <property type="match status" value="1"/>
</dbReference>
<keyword evidence="3" id="KW-1003">Cell membrane</keyword>
<comment type="similarity">
    <text evidence="8">Belongs to the binding-protein-dependent transport system permease family.</text>
</comment>
<keyword evidence="6 8" id="KW-1133">Transmembrane helix</keyword>
<comment type="caution">
    <text evidence="10">The sequence shown here is derived from an EMBL/GenBank/DDBJ whole genome shotgun (WGS) entry which is preliminary data.</text>
</comment>
<feature type="transmembrane region" description="Helical" evidence="8">
    <location>
        <begin position="12"/>
        <end position="37"/>
    </location>
</feature>
<dbReference type="OrthoDB" id="7268769at2"/>
<dbReference type="STRING" id="207340.APZ41_021375"/>
<evidence type="ECO:0000259" key="9">
    <source>
        <dbReference type="PROSITE" id="PS50928"/>
    </source>
</evidence>
<feature type="domain" description="ABC transmembrane type-1" evidence="9">
    <location>
        <begin position="62"/>
        <end position="253"/>
    </location>
</feature>
<evidence type="ECO:0000256" key="7">
    <source>
        <dbReference type="ARBA" id="ARBA00023136"/>
    </source>
</evidence>
<evidence type="ECO:0000256" key="8">
    <source>
        <dbReference type="RuleBase" id="RU363032"/>
    </source>
</evidence>
<dbReference type="InterPro" id="IPR000515">
    <property type="entry name" value="MetI-like"/>
</dbReference>
<dbReference type="PANTHER" id="PTHR43357">
    <property type="entry name" value="INNER MEMBRANE ABC TRANSPORTER PERMEASE PROTEIN YDCV"/>
    <property type="match status" value="1"/>
</dbReference>
<dbReference type="GO" id="GO:0005886">
    <property type="term" value="C:plasma membrane"/>
    <property type="evidence" value="ECO:0007669"/>
    <property type="project" value="UniProtKB-SubCell"/>
</dbReference>
<protein>
    <recommendedName>
        <fullName evidence="9">ABC transmembrane type-1 domain-containing protein</fullName>
    </recommendedName>
</protein>
<feature type="transmembrane region" description="Helical" evidence="8">
    <location>
        <begin position="133"/>
        <end position="153"/>
    </location>
</feature>
<evidence type="ECO:0000313" key="10">
    <source>
        <dbReference type="EMBL" id="ONH81161.1"/>
    </source>
</evidence>
<feature type="transmembrane region" description="Helical" evidence="8">
    <location>
        <begin position="95"/>
        <end position="121"/>
    </location>
</feature>
<dbReference type="Pfam" id="PF00528">
    <property type="entry name" value="BPD_transp_1"/>
    <property type="match status" value="1"/>
</dbReference>
<dbReference type="InterPro" id="IPR035906">
    <property type="entry name" value="MetI-like_sf"/>
</dbReference>
<evidence type="ECO:0000256" key="5">
    <source>
        <dbReference type="ARBA" id="ARBA00022692"/>
    </source>
</evidence>
<reference evidence="10" key="1">
    <citation type="submission" date="2016-12" db="EMBL/GenBank/DDBJ databases">
        <title>Draft genome sequence of Roseomonas mucosa strain AU37, isolated from a peripheral intravenous catheter.</title>
        <authorList>
            <person name="Choudhury M.A."/>
            <person name="Sidjabat H.E."/>
            <person name="Wailan A.M."/>
            <person name="Zhang L."/>
            <person name="Marsh N.M."/>
            <person name="Rickard C.M."/>
            <person name="Davies M."/>
            <person name="Mcmillan D.J."/>
        </authorList>
    </citation>
    <scope>NUCLEOTIDE SEQUENCE [LARGE SCALE GENOMIC DNA]</scope>
    <source>
        <strain evidence="10">AU37</strain>
    </source>
</reference>
<evidence type="ECO:0000256" key="3">
    <source>
        <dbReference type="ARBA" id="ARBA00022475"/>
    </source>
</evidence>
<dbReference type="AlphaFoldDB" id="A0A1S8CYZ4"/>
<keyword evidence="5 8" id="KW-0812">Transmembrane</keyword>
<gene>
    <name evidence="10" type="ORF">APZ41_021375</name>
</gene>
<dbReference type="Proteomes" id="UP000054844">
    <property type="component" value="Unassembled WGS sequence"/>
</dbReference>
<evidence type="ECO:0000313" key="11">
    <source>
        <dbReference type="Proteomes" id="UP000054844"/>
    </source>
</evidence>
<evidence type="ECO:0000256" key="1">
    <source>
        <dbReference type="ARBA" id="ARBA00004429"/>
    </source>
</evidence>
<accession>A0A1S8CYZ4</accession>
<evidence type="ECO:0000256" key="6">
    <source>
        <dbReference type="ARBA" id="ARBA00022989"/>
    </source>
</evidence>
<dbReference type="RefSeq" id="WP_076970480.1">
    <property type="nucleotide sequence ID" value="NZ_CP044115.1"/>
</dbReference>
<dbReference type="CDD" id="cd06261">
    <property type="entry name" value="TM_PBP2"/>
    <property type="match status" value="1"/>
</dbReference>
<keyword evidence="4" id="KW-0997">Cell inner membrane</keyword>